<evidence type="ECO:0000256" key="1">
    <source>
        <dbReference type="ARBA" id="ARBA00004651"/>
    </source>
</evidence>
<protein>
    <submittedName>
        <fullName evidence="8">MFS transporter</fullName>
    </submittedName>
</protein>
<dbReference type="GO" id="GO:0005886">
    <property type="term" value="C:plasma membrane"/>
    <property type="evidence" value="ECO:0007669"/>
    <property type="project" value="UniProtKB-SubCell"/>
</dbReference>
<dbReference type="GO" id="GO:0022857">
    <property type="term" value="F:transmembrane transporter activity"/>
    <property type="evidence" value="ECO:0007669"/>
    <property type="project" value="InterPro"/>
</dbReference>
<feature type="domain" description="Major facilitator superfamily (MFS) profile" evidence="7">
    <location>
        <begin position="5"/>
        <end position="375"/>
    </location>
</feature>
<keyword evidence="2" id="KW-1003">Cell membrane</keyword>
<gene>
    <name evidence="8" type="ORF">TUM17379_03590</name>
</gene>
<feature type="transmembrane region" description="Helical" evidence="6">
    <location>
        <begin position="205"/>
        <end position="225"/>
    </location>
</feature>
<feature type="transmembrane region" description="Helical" evidence="6">
    <location>
        <begin position="353"/>
        <end position="373"/>
    </location>
</feature>
<evidence type="ECO:0000259" key="7">
    <source>
        <dbReference type="PROSITE" id="PS50850"/>
    </source>
</evidence>
<dbReference type="AlphaFoldDB" id="A0AAD1K5W0"/>
<evidence type="ECO:0000256" key="2">
    <source>
        <dbReference type="ARBA" id="ARBA00022475"/>
    </source>
</evidence>
<sequence>MKTKPSLWLMLALLMFPQIVETIYSPALGAISQTFAVSYPQAAQTLSVYFLAFALGVAVWGIVADSWGRRPTMLLGLFIYGVAAWVAMSTTSFAVLMAARAYSAFGIAVGSIVTQTMLRDAFSGEELGKVFSVMGLGIAISPVIGMFSGGQLVKVGGHHAVFLALFIMALGLFAYCFIRLPETQTSRQSLQLFALSKRMLGDRQIWQSALLVTAYNVALFSYYQLGGFNFARLGLTPEQFGYSGLILGLGSLVGSYSNKRLISKGASQYKLLQGAALLLLLGAIGVQLSLDSIGFLAPMLLVVMAFGIAIPNVLSMALAQYRQQAGSAGALFGLMYYLLIGSGLALAGAVQHLGWVLIACGSMALLVTSLSNLRA</sequence>
<feature type="transmembrane region" description="Helical" evidence="6">
    <location>
        <begin position="101"/>
        <end position="118"/>
    </location>
</feature>
<dbReference type="CDD" id="cd17320">
    <property type="entry name" value="MFS_MdfA_MDR_like"/>
    <property type="match status" value="1"/>
</dbReference>
<feature type="transmembrane region" description="Helical" evidence="6">
    <location>
        <begin position="75"/>
        <end position="95"/>
    </location>
</feature>
<evidence type="ECO:0000256" key="5">
    <source>
        <dbReference type="ARBA" id="ARBA00023136"/>
    </source>
</evidence>
<evidence type="ECO:0000313" key="9">
    <source>
        <dbReference type="Proteomes" id="UP000825078"/>
    </source>
</evidence>
<evidence type="ECO:0000256" key="4">
    <source>
        <dbReference type="ARBA" id="ARBA00022989"/>
    </source>
</evidence>
<reference evidence="8" key="1">
    <citation type="submission" date="2021-05" db="EMBL/GenBank/DDBJ databases">
        <title>Molecular characterization for Shewanella algae harboring chromosomal blaOXA-55-like strains isolated from clinical and environment sample.</title>
        <authorList>
            <person name="Ohama Y."/>
            <person name="Aoki K."/>
            <person name="Harada S."/>
            <person name="Moriya K."/>
            <person name="Ishii Y."/>
            <person name="Tateda K."/>
        </authorList>
    </citation>
    <scope>NUCLEOTIDE SEQUENCE</scope>
    <source>
        <strain evidence="8">TUM17379</strain>
    </source>
</reference>
<keyword evidence="3 6" id="KW-0812">Transmembrane</keyword>
<evidence type="ECO:0000313" key="8">
    <source>
        <dbReference type="EMBL" id="BCV43341.1"/>
    </source>
</evidence>
<dbReference type="InterPro" id="IPR036259">
    <property type="entry name" value="MFS_trans_sf"/>
</dbReference>
<feature type="transmembrane region" description="Helical" evidence="6">
    <location>
        <begin position="326"/>
        <end position="347"/>
    </location>
</feature>
<keyword evidence="5 6" id="KW-0472">Membrane</keyword>
<name>A0AAD1K5W0_9GAMM</name>
<evidence type="ECO:0000256" key="3">
    <source>
        <dbReference type="ARBA" id="ARBA00022692"/>
    </source>
</evidence>
<dbReference type="InterPro" id="IPR011701">
    <property type="entry name" value="MFS"/>
</dbReference>
<feature type="transmembrane region" description="Helical" evidence="6">
    <location>
        <begin position="240"/>
        <end position="257"/>
    </location>
</feature>
<dbReference type="InterPro" id="IPR020846">
    <property type="entry name" value="MFS_dom"/>
</dbReference>
<dbReference type="RefSeq" id="WP_208146090.1">
    <property type="nucleotide sequence ID" value="NZ_AP024613.1"/>
</dbReference>
<dbReference type="EMBL" id="AP024613">
    <property type="protein sequence ID" value="BCV43341.1"/>
    <property type="molecule type" value="Genomic_DNA"/>
</dbReference>
<dbReference type="PANTHER" id="PTHR43124">
    <property type="entry name" value="PURINE EFFLUX PUMP PBUE"/>
    <property type="match status" value="1"/>
</dbReference>
<dbReference type="Pfam" id="PF07690">
    <property type="entry name" value="MFS_1"/>
    <property type="match status" value="1"/>
</dbReference>
<feature type="transmembrane region" description="Helical" evidence="6">
    <location>
        <begin position="295"/>
        <end position="314"/>
    </location>
</feature>
<accession>A0AAD1K5W0</accession>
<dbReference type="PANTHER" id="PTHR43124:SF3">
    <property type="entry name" value="CHLORAMPHENICOL EFFLUX PUMP RV0191"/>
    <property type="match status" value="1"/>
</dbReference>
<keyword evidence="4 6" id="KW-1133">Transmembrane helix</keyword>
<feature type="transmembrane region" description="Helical" evidence="6">
    <location>
        <begin position="46"/>
        <end position="63"/>
    </location>
</feature>
<comment type="subcellular location">
    <subcellularLocation>
        <location evidence="1">Cell membrane</location>
        <topology evidence="1">Multi-pass membrane protein</topology>
    </subcellularLocation>
</comment>
<dbReference type="InterPro" id="IPR050189">
    <property type="entry name" value="MFS_Efflux_Transporters"/>
</dbReference>
<dbReference type="Proteomes" id="UP000825078">
    <property type="component" value="Chromosome"/>
</dbReference>
<proteinExistence type="predicted"/>
<evidence type="ECO:0000256" key="6">
    <source>
        <dbReference type="SAM" id="Phobius"/>
    </source>
</evidence>
<feature type="transmembrane region" description="Helical" evidence="6">
    <location>
        <begin position="269"/>
        <end position="289"/>
    </location>
</feature>
<feature type="transmembrane region" description="Helical" evidence="6">
    <location>
        <begin position="130"/>
        <end position="148"/>
    </location>
</feature>
<dbReference type="SUPFAM" id="SSF103473">
    <property type="entry name" value="MFS general substrate transporter"/>
    <property type="match status" value="1"/>
</dbReference>
<feature type="transmembrane region" description="Helical" evidence="6">
    <location>
        <begin position="160"/>
        <end position="178"/>
    </location>
</feature>
<organism evidence="8 9">
    <name type="scientific">Shewanella algae</name>
    <dbReference type="NCBI Taxonomy" id="38313"/>
    <lineage>
        <taxon>Bacteria</taxon>
        <taxon>Pseudomonadati</taxon>
        <taxon>Pseudomonadota</taxon>
        <taxon>Gammaproteobacteria</taxon>
        <taxon>Alteromonadales</taxon>
        <taxon>Shewanellaceae</taxon>
        <taxon>Shewanella</taxon>
    </lineage>
</organism>
<dbReference type="Gene3D" id="1.20.1720.10">
    <property type="entry name" value="Multidrug resistance protein D"/>
    <property type="match status" value="1"/>
</dbReference>
<dbReference type="PROSITE" id="PS50850">
    <property type="entry name" value="MFS"/>
    <property type="match status" value="1"/>
</dbReference>